<protein>
    <recommendedName>
        <fullName evidence="3">Peptidase</fullName>
    </recommendedName>
</protein>
<dbReference type="EMBL" id="BTRK01000002">
    <property type="protein sequence ID" value="GMR37912.1"/>
    <property type="molecule type" value="Genomic_DNA"/>
</dbReference>
<evidence type="ECO:0008006" key="3">
    <source>
        <dbReference type="Google" id="ProtNLM"/>
    </source>
</evidence>
<dbReference type="AlphaFoldDB" id="A0AAN4ZB22"/>
<organism evidence="1 2">
    <name type="scientific">Pristionchus mayeri</name>
    <dbReference type="NCBI Taxonomy" id="1317129"/>
    <lineage>
        <taxon>Eukaryota</taxon>
        <taxon>Metazoa</taxon>
        <taxon>Ecdysozoa</taxon>
        <taxon>Nematoda</taxon>
        <taxon>Chromadorea</taxon>
        <taxon>Rhabditida</taxon>
        <taxon>Rhabditina</taxon>
        <taxon>Diplogasteromorpha</taxon>
        <taxon>Diplogasteroidea</taxon>
        <taxon>Neodiplogasteridae</taxon>
        <taxon>Pristionchus</taxon>
    </lineage>
</organism>
<dbReference type="InterPro" id="IPR009003">
    <property type="entry name" value="Peptidase_S1_PA"/>
</dbReference>
<name>A0AAN4ZB22_9BILA</name>
<proteinExistence type="predicted"/>
<dbReference type="Proteomes" id="UP001328107">
    <property type="component" value="Unassembled WGS sequence"/>
</dbReference>
<sequence>MMKASDGRWFQIGATIFGMPNDFLDTDVIPGAYVDVRKHCEWIRKSTKGEARSQFRKVTLKDIETRT</sequence>
<accession>A0AAN4ZB22</accession>
<evidence type="ECO:0000313" key="2">
    <source>
        <dbReference type="Proteomes" id="UP001328107"/>
    </source>
</evidence>
<dbReference type="SUPFAM" id="SSF50494">
    <property type="entry name" value="Trypsin-like serine proteases"/>
    <property type="match status" value="1"/>
</dbReference>
<comment type="caution">
    <text evidence="1">The sequence shown here is derived from an EMBL/GenBank/DDBJ whole genome shotgun (WGS) entry which is preliminary data.</text>
</comment>
<reference evidence="2" key="1">
    <citation type="submission" date="2022-10" db="EMBL/GenBank/DDBJ databases">
        <title>Genome assembly of Pristionchus species.</title>
        <authorList>
            <person name="Yoshida K."/>
            <person name="Sommer R.J."/>
        </authorList>
    </citation>
    <scope>NUCLEOTIDE SEQUENCE [LARGE SCALE GENOMIC DNA]</scope>
    <source>
        <strain evidence="2">RS5460</strain>
    </source>
</reference>
<evidence type="ECO:0000313" key="1">
    <source>
        <dbReference type="EMBL" id="GMR37912.1"/>
    </source>
</evidence>
<dbReference type="InterPro" id="IPR043504">
    <property type="entry name" value="Peptidase_S1_PA_chymotrypsin"/>
</dbReference>
<gene>
    <name evidence="1" type="ORF">PMAYCL1PPCAC_08107</name>
</gene>
<dbReference type="Gene3D" id="2.40.10.10">
    <property type="entry name" value="Trypsin-like serine proteases"/>
    <property type="match status" value="1"/>
</dbReference>
<keyword evidence="2" id="KW-1185">Reference proteome</keyword>